<evidence type="ECO:0000313" key="3">
    <source>
        <dbReference type="Proteomes" id="UP000001401"/>
    </source>
</evidence>
<keyword evidence="1" id="KW-0812">Transmembrane</keyword>
<proteinExistence type="predicted"/>
<feature type="transmembrane region" description="Helical" evidence="1">
    <location>
        <begin position="20"/>
        <end position="40"/>
    </location>
</feature>
<feature type="transmembrane region" description="Helical" evidence="1">
    <location>
        <begin position="199"/>
        <end position="221"/>
    </location>
</feature>
<protein>
    <submittedName>
        <fullName evidence="2">Uncharacterized protein</fullName>
    </submittedName>
</protein>
<dbReference type="KEGG" id="bco:Bcell_0994"/>
<dbReference type="OrthoDB" id="2885763at2"/>
<dbReference type="AlphaFoldDB" id="E6U223"/>
<feature type="transmembrane region" description="Helical" evidence="1">
    <location>
        <begin position="52"/>
        <end position="70"/>
    </location>
</feature>
<dbReference type="STRING" id="649639.Bcell_0994"/>
<evidence type="ECO:0000313" key="2">
    <source>
        <dbReference type="EMBL" id="ADU29267.1"/>
    </source>
</evidence>
<dbReference type="RefSeq" id="WP_013487608.1">
    <property type="nucleotide sequence ID" value="NC_014829.1"/>
</dbReference>
<keyword evidence="1" id="KW-0472">Membrane</keyword>
<evidence type="ECO:0000256" key="1">
    <source>
        <dbReference type="SAM" id="Phobius"/>
    </source>
</evidence>
<keyword evidence="3" id="KW-1185">Reference proteome</keyword>
<organism evidence="2 3">
    <name type="scientific">Evansella cellulosilytica (strain ATCC 21833 / DSM 2522 / FERM P-1141 / JCM 9156 / N-4)</name>
    <name type="common">Bacillus cellulosilyticus</name>
    <dbReference type="NCBI Taxonomy" id="649639"/>
    <lineage>
        <taxon>Bacteria</taxon>
        <taxon>Bacillati</taxon>
        <taxon>Bacillota</taxon>
        <taxon>Bacilli</taxon>
        <taxon>Bacillales</taxon>
        <taxon>Bacillaceae</taxon>
        <taxon>Evansella</taxon>
    </lineage>
</organism>
<name>E6U223_EVAC2</name>
<keyword evidence="1" id="KW-1133">Transmembrane helix</keyword>
<dbReference type="EMBL" id="CP002394">
    <property type="protein sequence ID" value="ADU29267.1"/>
    <property type="molecule type" value="Genomic_DNA"/>
</dbReference>
<dbReference type="HOGENOM" id="CLU_1198596_0_0_9"/>
<feature type="transmembrane region" description="Helical" evidence="1">
    <location>
        <begin position="82"/>
        <end position="105"/>
    </location>
</feature>
<gene>
    <name evidence="2" type="ordered locus">Bcell_0994</name>
</gene>
<feature type="transmembrane region" description="Helical" evidence="1">
    <location>
        <begin position="165"/>
        <end position="187"/>
    </location>
</feature>
<accession>E6U223</accession>
<dbReference type="Proteomes" id="UP000001401">
    <property type="component" value="Chromosome"/>
</dbReference>
<sequence>MKEIKGVWKFLWLDLKRSLLIFWTILFSLIMFGIIISVTVPMDGFINWNTNIPVIIYLTIIGTHLFRNSLQYGAAFGSTRRHLYIGLTTFLLMMTIFNALVHNIFFFSVDALTANIDTMLVHSMLEYSNIEATFFLFTAADFAVFTLFMSLSFILSIVWHQLGTIPLYIVSAGFAFLVILPTFHPFWVELFNWYTTATFINLVGPLILIAVVLLLLPFPFVRRIHLFKREKVA</sequence>
<reference evidence="2 3" key="1">
    <citation type="submission" date="2010-12" db="EMBL/GenBank/DDBJ databases">
        <title>Complete sequence of Bacillus cellulosilyticus DSM 2522.</title>
        <authorList>
            <consortium name="US DOE Joint Genome Institute"/>
            <person name="Lucas S."/>
            <person name="Copeland A."/>
            <person name="Lapidus A."/>
            <person name="Cheng J.-F."/>
            <person name="Bruce D."/>
            <person name="Goodwin L."/>
            <person name="Pitluck S."/>
            <person name="Chertkov O."/>
            <person name="Detter J.C."/>
            <person name="Han C."/>
            <person name="Tapia R."/>
            <person name="Land M."/>
            <person name="Hauser L."/>
            <person name="Jeffries C."/>
            <person name="Kyrpides N."/>
            <person name="Ivanova N."/>
            <person name="Mikhailova N."/>
            <person name="Brumm P."/>
            <person name="Mead D."/>
            <person name="Woyke T."/>
        </authorList>
    </citation>
    <scope>NUCLEOTIDE SEQUENCE [LARGE SCALE GENOMIC DNA]</scope>
    <source>
        <strain evidence="3">ATCC 21833 / DSM 2522 / FERM P-1141 / JCM 9156 / N-4</strain>
    </source>
</reference>
<feature type="transmembrane region" description="Helical" evidence="1">
    <location>
        <begin position="134"/>
        <end position="158"/>
    </location>
</feature>